<dbReference type="PANTHER" id="PTHR37171">
    <property type="entry name" value="SERINE/THREONINE-PROTEIN KINASE YRZF-RELATED"/>
    <property type="match status" value="1"/>
</dbReference>
<dbReference type="InterPro" id="IPR018934">
    <property type="entry name" value="RIO_dom"/>
</dbReference>
<dbReference type="InterPro" id="IPR008266">
    <property type="entry name" value="Tyr_kinase_AS"/>
</dbReference>
<feature type="domain" description="RIO-type" evidence="10">
    <location>
        <begin position="128"/>
        <end position="183"/>
    </location>
</feature>
<reference evidence="12" key="1">
    <citation type="journal article" date="2012" name="Science">
        <title>The Paleozoic origin of enzymatic lignin decomposition reconstructed from 31 fungal genomes.</title>
        <authorList>
            <person name="Floudas D."/>
            <person name="Binder M."/>
            <person name="Riley R."/>
            <person name="Barry K."/>
            <person name="Blanchette R.A."/>
            <person name="Henrissat B."/>
            <person name="Martinez A.T."/>
            <person name="Otillar R."/>
            <person name="Spatafora J.W."/>
            <person name="Yadav J.S."/>
            <person name="Aerts A."/>
            <person name="Benoit I."/>
            <person name="Boyd A."/>
            <person name="Carlson A."/>
            <person name="Copeland A."/>
            <person name="Coutinho P.M."/>
            <person name="de Vries R.P."/>
            <person name="Ferreira P."/>
            <person name="Findley K."/>
            <person name="Foster B."/>
            <person name="Gaskell J."/>
            <person name="Glotzer D."/>
            <person name="Gorecki P."/>
            <person name="Heitman J."/>
            <person name="Hesse C."/>
            <person name="Hori C."/>
            <person name="Igarashi K."/>
            <person name="Jurgens J.A."/>
            <person name="Kallen N."/>
            <person name="Kersten P."/>
            <person name="Kohler A."/>
            <person name="Kuees U."/>
            <person name="Kumar T.K.A."/>
            <person name="Kuo A."/>
            <person name="LaButti K."/>
            <person name="Larrondo L.F."/>
            <person name="Lindquist E."/>
            <person name="Ling A."/>
            <person name="Lombard V."/>
            <person name="Lucas S."/>
            <person name="Lundell T."/>
            <person name="Martin R."/>
            <person name="McLaughlin D.J."/>
            <person name="Morgenstern I."/>
            <person name="Morin E."/>
            <person name="Murat C."/>
            <person name="Nagy L.G."/>
            <person name="Nolan M."/>
            <person name="Ohm R.A."/>
            <person name="Patyshakuliyeva A."/>
            <person name="Rokas A."/>
            <person name="Ruiz-Duenas F.J."/>
            <person name="Sabat G."/>
            <person name="Salamov A."/>
            <person name="Samejima M."/>
            <person name="Schmutz J."/>
            <person name="Slot J.C."/>
            <person name="St John F."/>
            <person name="Stenlid J."/>
            <person name="Sun H."/>
            <person name="Sun S."/>
            <person name="Syed K."/>
            <person name="Tsang A."/>
            <person name="Wiebenga A."/>
            <person name="Young D."/>
            <person name="Pisabarro A."/>
            <person name="Eastwood D.C."/>
            <person name="Martin F."/>
            <person name="Cullen D."/>
            <person name="Grigoriev I.V."/>
            <person name="Hibbett D.S."/>
        </authorList>
    </citation>
    <scope>NUCLEOTIDE SEQUENCE [LARGE SCALE GENOMIC DNA]</scope>
    <source>
        <strain evidence="12">FP-91666</strain>
    </source>
</reference>
<dbReference type="RefSeq" id="XP_007311901.1">
    <property type="nucleotide sequence ID" value="XM_007311839.1"/>
</dbReference>
<evidence type="ECO:0000256" key="6">
    <source>
        <dbReference type="ARBA" id="ARBA00022840"/>
    </source>
</evidence>
<keyword evidence="2" id="KW-0723">Serine/threonine-protein kinase</keyword>
<name>R7RW50_STEHR</name>
<proteinExistence type="predicted"/>
<dbReference type="OrthoDB" id="2523749at2759"/>
<dbReference type="EC" id="2.7.11.1" evidence="1"/>
<comment type="catalytic activity">
    <reaction evidence="8">
        <text>L-seryl-[protein] + ATP = O-phospho-L-seryl-[protein] + ADP + H(+)</text>
        <dbReference type="Rhea" id="RHEA:17989"/>
        <dbReference type="Rhea" id="RHEA-COMP:9863"/>
        <dbReference type="Rhea" id="RHEA-COMP:11604"/>
        <dbReference type="ChEBI" id="CHEBI:15378"/>
        <dbReference type="ChEBI" id="CHEBI:29999"/>
        <dbReference type="ChEBI" id="CHEBI:30616"/>
        <dbReference type="ChEBI" id="CHEBI:83421"/>
        <dbReference type="ChEBI" id="CHEBI:456216"/>
        <dbReference type="EC" id="2.7.11.1"/>
    </reaction>
</comment>
<dbReference type="GeneID" id="18802538"/>
<dbReference type="KEGG" id="shs:STEHIDRAFT_164110"/>
<evidence type="ECO:0000256" key="8">
    <source>
        <dbReference type="ARBA" id="ARBA00048679"/>
    </source>
</evidence>
<keyword evidence="12" id="KW-1185">Reference proteome</keyword>
<keyword evidence="5" id="KW-0418">Kinase</keyword>
<evidence type="ECO:0000256" key="2">
    <source>
        <dbReference type="ARBA" id="ARBA00022527"/>
    </source>
</evidence>
<evidence type="ECO:0000256" key="3">
    <source>
        <dbReference type="ARBA" id="ARBA00022679"/>
    </source>
</evidence>
<dbReference type="InterPro" id="IPR011009">
    <property type="entry name" value="Kinase-like_dom_sf"/>
</dbReference>
<dbReference type="GO" id="GO:0004674">
    <property type="term" value="F:protein serine/threonine kinase activity"/>
    <property type="evidence" value="ECO:0007669"/>
    <property type="project" value="UniProtKB-KW"/>
</dbReference>
<dbReference type="GO" id="GO:0005524">
    <property type="term" value="F:ATP binding"/>
    <property type="evidence" value="ECO:0007669"/>
    <property type="project" value="UniProtKB-KW"/>
</dbReference>
<sequence>MSLTVDLPPNTQRLRRSLQLPRYKNRDNRDDNTISIQCDHSIHSDDLYHIFEGSMLSGAASPVRLVCKLSYTNEGMDRLAQEDSIYRALKSLQGKVVPQSYGYFEDLKVAGCLVLEHAGEPLQRPFEYIPRELKIKVMDAFNQIHKAGVIHGDVAERNVLVDKEGRVSVIDFEEALKLECDRARPIPGLGDFGPDKDDFNCDELWELATIGLYGLKTPLEAFNDPQKLIAQRPPYYSARRAEREAYNMLMSYLQEWIPEAYAQIPQDGHRHWPAISIEDREVDEDLDIDVDSSSSSSSDSEDSGPIEPPRPSSPSQNSPSS</sequence>
<evidence type="ECO:0000313" key="12">
    <source>
        <dbReference type="Proteomes" id="UP000053927"/>
    </source>
</evidence>
<evidence type="ECO:0000256" key="7">
    <source>
        <dbReference type="ARBA" id="ARBA00047899"/>
    </source>
</evidence>
<dbReference type="PROSITE" id="PS00109">
    <property type="entry name" value="PROTEIN_KINASE_TYR"/>
    <property type="match status" value="1"/>
</dbReference>
<evidence type="ECO:0000256" key="4">
    <source>
        <dbReference type="ARBA" id="ARBA00022741"/>
    </source>
</evidence>
<feature type="compositionally biased region" description="Acidic residues" evidence="9">
    <location>
        <begin position="280"/>
        <end position="290"/>
    </location>
</feature>
<evidence type="ECO:0000256" key="1">
    <source>
        <dbReference type="ARBA" id="ARBA00012513"/>
    </source>
</evidence>
<evidence type="ECO:0000256" key="9">
    <source>
        <dbReference type="SAM" id="MobiDB-lite"/>
    </source>
</evidence>
<dbReference type="AlphaFoldDB" id="R7RW50"/>
<dbReference type="InterPro" id="IPR052396">
    <property type="entry name" value="Meiotic_Drive_Suppr_Kinase"/>
</dbReference>
<evidence type="ECO:0000256" key="5">
    <source>
        <dbReference type="ARBA" id="ARBA00022777"/>
    </source>
</evidence>
<gene>
    <name evidence="11" type="ORF">STEHIDRAFT_164110</name>
</gene>
<protein>
    <recommendedName>
        <fullName evidence="1">non-specific serine/threonine protein kinase</fullName>
        <ecNumber evidence="1">2.7.11.1</ecNumber>
    </recommendedName>
</protein>
<organism evidence="11 12">
    <name type="scientific">Stereum hirsutum (strain FP-91666)</name>
    <name type="common">White-rot fungus</name>
    <dbReference type="NCBI Taxonomy" id="721885"/>
    <lineage>
        <taxon>Eukaryota</taxon>
        <taxon>Fungi</taxon>
        <taxon>Dikarya</taxon>
        <taxon>Basidiomycota</taxon>
        <taxon>Agaricomycotina</taxon>
        <taxon>Agaricomycetes</taxon>
        <taxon>Russulales</taxon>
        <taxon>Stereaceae</taxon>
        <taxon>Stereum</taxon>
    </lineage>
</organism>
<dbReference type="EMBL" id="JH687456">
    <property type="protein sequence ID" value="EIM79000.1"/>
    <property type="molecule type" value="Genomic_DNA"/>
</dbReference>
<dbReference type="PANTHER" id="PTHR37171:SF1">
    <property type="entry name" value="SERINE_THREONINE-PROTEIN KINASE YRZF-RELATED"/>
    <property type="match status" value="1"/>
</dbReference>
<dbReference type="SUPFAM" id="SSF56112">
    <property type="entry name" value="Protein kinase-like (PK-like)"/>
    <property type="match status" value="1"/>
</dbReference>
<dbReference type="OMA" id="CEAREYW"/>
<dbReference type="Pfam" id="PF01163">
    <property type="entry name" value="RIO1"/>
    <property type="match status" value="1"/>
</dbReference>
<evidence type="ECO:0000259" key="10">
    <source>
        <dbReference type="Pfam" id="PF01163"/>
    </source>
</evidence>
<evidence type="ECO:0000313" key="11">
    <source>
        <dbReference type="EMBL" id="EIM79000.1"/>
    </source>
</evidence>
<keyword evidence="6" id="KW-0067">ATP-binding</keyword>
<keyword evidence="4" id="KW-0547">Nucleotide-binding</keyword>
<accession>R7RW50</accession>
<keyword evidence="3" id="KW-0808">Transferase</keyword>
<dbReference type="Gene3D" id="1.10.510.10">
    <property type="entry name" value="Transferase(Phosphotransferase) domain 1"/>
    <property type="match status" value="1"/>
</dbReference>
<dbReference type="Proteomes" id="UP000053927">
    <property type="component" value="Unassembled WGS sequence"/>
</dbReference>
<dbReference type="eggNOG" id="ENOG502TB2I">
    <property type="taxonomic scope" value="Eukaryota"/>
</dbReference>
<comment type="catalytic activity">
    <reaction evidence="7">
        <text>L-threonyl-[protein] + ATP = O-phospho-L-threonyl-[protein] + ADP + H(+)</text>
        <dbReference type="Rhea" id="RHEA:46608"/>
        <dbReference type="Rhea" id="RHEA-COMP:11060"/>
        <dbReference type="Rhea" id="RHEA-COMP:11605"/>
        <dbReference type="ChEBI" id="CHEBI:15378"/>
        <dbReference type="ChEBI" id="CHEBI:30013"/>
        <dbReference type="ChEBI" id="CHEBI:30616"/>
        <dbReference type="ChEBI" id="CHEBI:61977"/>
        <dbReference type="ChEBI" id="CHEBI:456216"/>
        <dbReference type="EC" id="2.7.11.1"/>
    </reaction>
</comment>
<feature type="region of interest" description="Disordered" evidence="9">
    <location>
        <begin position="280"/>
        <end position="321"/>
    </location>
</feature>